<keyword evidence="10" id="KW-1185">Reference proteome</keyword>
<dbReference type="EMBL" id="JANFQF010000006">
    <property type="protein sequence ID" value="MCQ4119256.1"/>
    <property type="molecule type" value="Genomic_DNA"/>
</dbReference>
<evidence type="ECO:0000256" key="1">
    <source>
        <dbReference type="ARBA" id="ARBA00004651"/>
    </source>
</evidence>
<evidence type="ECO:0000313" key="9">
    <source>
        <dbReference type="EMBL" id="MCQ4119256.1"/>
    </source>
</evidence>
<feature type="transmembrane region" description="Helical" evidence="8">
    <location>
        <begin position="260"/>
        <end position="280"/>
    </location>
</feature>
<dbReference type="InterPro" id="IPR032808">
    <property type="entry name" value="DoxX"/>
</dbReference>
<evidence type="ECO:0000256" key="5">
    <source>
        <dbReference type="ARBA" id="ARBA00022989"/>
    </source>
</evidence>
<feature type="compositionally biased region" description="Low complexity" evidence="7">
    <location>
        <begin position="94"/>
        <end position="108"/>
    </location>
</feature>
<keyword evidence="6 8" id="KW-0472">Membrane</keyword>
<comment type="similarity">
    <text evidence="2">Belongs to the DoxX family.</text>
</comment>
<evidence type="ECO:0000313" key="10">
    <source>
        <dbReference type="Proteomes" id="UP001524501"/>
    </source>
</evidence>
<name>A0ABT1QAG3_9NOCA</name>
<evidence type="ECO:0000256" key="7">
    <source>
        <dbReference type="SAM" id="MobiDB-lite"/>
    </source>
</evidence>
<feature type="region of interest" description="Disordered" evidence="7">
    <location>
        <begin position="1"/>
        <end position="109"/>
    </location>
</feature>
<evidence type="ECO:0000256" key="3">
    <source>
        <dbReference type="ARBA" id="ARBA00022475"/>
    </source>
</evidence>
<keyword evidence="4 8" id="KW-0812">Transmembrane</keyword>
<dbReference type="InterPro" id="IPR051907">
    <property type="entry name" value="DoxX-like_oxidoreductase"/>
</dbReference>
<proteinExistence type="inferred from homology"/>
<dbReference type="Pfam" id="PF07681">
    <property type="entry name" value="DoxX"/>
    <property type="match status" value="1"/>
</dbReference>
<keyword evidence="3" id="KW-1003">Cell membrane</keyword>
<reference evidence="9 10" key="1">
    <citation type="submission" date="2022-07" db="EMBL/GenBank/DDBJ databases">
        <title>Degradation activity of malathion, p-nitrophenol and potential low-temperature adaptation strategy of Rhodococcus sp. FXJ9.536.</title>
        <authorList>
            <person name="Huang J."/>
            <person name="Huang Y."/>
        </authorList>
    </citation>
    <scope>NUCLEOTIDE SEQUENCE [LARGE SCALE GENOMIC DNA]</scope>
    <source>
        <strain evidence="9 10">FXJ9.536</strain>
    </source>
</reference>
<protein>
    <submittedName>
        <fullName evidence="9">DoxX family protein</fullName>
    </submittedName>
</protein>
<organism evidence="9 10">
    <name type="scientific">Rhodococcus tibetensis</name>
    <dbReference type="NCBI Taxonomy" id="2965064"/>
    <lineage>
        <taxon>Bacteria</taxon>
        <taxon>Bacillati</taxon>
        <taxon>Actinomycetota</taxon>
        <taxon>Actinomycetes</taxon>
        <taxon>Mycobacteriales</taxon>
        <taxon>Nocardiaceae</taxon>
        <taxon>Rhodococcus</taxon>
    </lineage>
</organism>
<accession>A0ABT1QAG3</accession>
<gene>
    <name evidence="9" type="ORF">NOF53_08735</name>
</gene>
<evidence type="ECO:0000256" key="8">
    <source>
        <dbReference type="SAM" id="Phobius"/>
    </source>
</evidence>
<comment type="subcellular location">
    <subcellularLocation>
        <location evidence="1">Cell membrane</location>
        <topology evidence="1">Multi-pass membrane protein</topology>
    </subcellularLocation>
</comment>
<feature type="transmembrane region" description="Helical" evidence="8">
    <location>
        <begin position="184"/>
        <end position="209"/>
    </location>
</feature>
<sequence>MRKDPNESPDPGASDHGASPDYGKVSSPYDSPTERFPTATPVSGSGGRALPHTDDELDFGDAHGAGLPTEQIPAYRDSGSRESDQPTEVLGRPSTGSDATTGTSAVGAAGDGDVKIGRGTLDLGLLALRLAVGGTALVHGLQKLTGIWNGPGLDGFEDMLANAGFQQAKLLAILGAVGEVAGGALLILGLVTPLAAASVLAVMINAWAFRQTAEPGLEYFAPAGTEYETLLGVCAGVIILTGPGRISLDGRRGWATRPFIGSFVALILGVAAGVCTWIFLNGANPLI</sequence>
<dbReference type="RefSeq" id="WP_255967705.1">
    <property type="nucleotide sequence ID" value="NZ_JANFQF010000006.1"/>
</dbReference>
<evidence type="ECO:0000256" key="2">
    <source>
        <dbReference type="ARBA" id="ARBA00006679"/>
    </source>
</evidence>
<keyword evidence="5 8" id="KW-1133">Transmembrane helix</keyword>
<evidence type="ECO:0000256" key="6">
    <source>
        <dbReference type="ARBA" id="ARBA00023136"/>
    </source>
</evidence>
<dbReference type="PANTHER" id="PTHR33452:SF1">
    <property type="entry name" value="INNER MEMBRANE PROTEIN YPHA-RELATED"/>
    <property type="match status" value="1"/>
</dbReference>
<comment type="caution">
    <text evidence="9">The sequence shown here is derived from an EMBL/GenBank/DDBJ whole genome shotgun (WGS) entry which is preliminary data.</text>
</comment>
<dbReference type="PANTHER" id="PTHR33452">
    <property type="entry name" value="OXIDOREDUCTASE CATD-RELATED"/>
    <property type="match status" value="1"/>
</dbReference>
<evidence type="ECO:0000256" key="4">
    <source>
        <dbReference type="ARBA" id="ARBA00022692"/>
    </source>
</evidence>
<dbReference type="Proteomes" id="UP001524501">
    <property type="component" value="Unassembled WGS sequence"/>
</dbReference>